<dbReference type="InterPro" id="IPR042177">
    <property type="entry name" value="Cell/Rod_1"/>
</dbReference>
<dbReference type="PANTHER" id="PTHR34138">
    <property type="entry name" value="CELL SHAPE-DETERMINING PROTEIN MREC"/>
    <property type="match status" value="1"/>
</dbReference>
<dbReference type="GO" id="GO:0008360">
    <property type="term" value="P:regulation of cell shape"/>
    <property type="evidence" value="ECO:0007669"/>
    <property type="project" value="UniProtKB-KW"/>
</dbReference>
<dbReference type="EMBL" id="LR778114">
    <property type="protein sequence ID" value="CAB1129681.1"/>
    <property type="molecule type" value="Genomic_DNA"/>
</dbReference>
<dbReference type="PANTHER" id="PTHR34138:SF1">
    <property type="entry name" value="CELL SHAPE-DETERMINING PROTEIN MREC"/>
    <property type="match status" value="1"/>
</dbReference>
<evidence type="ECO:0000256" key="4">
    <source>
        <dbReference type="ARBA" id="ARBA00032089"/>
    </source>
</evidence>
<comment type="similarity">
    <text evidence="1 5">Belongs to the MreC family.</text>
</comment>
<evidence type="ECO:0000313" key="8">
    <source>
        <dbReference type="Proteomes" id="UP000503399"/>
    </source>
</evidence>
<evidence type="ECO:0000256" key="1">
    <source>
        <dbReference type="ARBA" id="ARBA00009369"/>
    </source>
</evidence>
<evidence type="ECO:0000256" key="2">
    <source>
        <dbReference type="ARBA" id="ARBA00013855"/>
    </source>
</evidence>
<proteinExistence type="inferred from homology"/>
<dbReference type="PIRSF" id="PIRSF038471">
    <property type="entry name" value="MreC"/>
    <property type="match status" value="1"/>
</dbReference>
<keyword evidence="3 5" id="KW-0133">Cell shape</keyword>
<dbReference type="Gene3D" id="2.40.10.350">
    <property type="entry name" value="Rod shape-determining protein MreC, domain 2"/>
    <property type="match status" value="1"/>
</dbReference>
<evidence type="ECO:0000256" key="5">
    <source>
        <dbReference type="PIRNR" id="PIRNR038471"/>
    </source>
</evidence>
<reference evidence="7 8" key="1">
    <citation type="submission" date="2020-02" db="EMBL/GenBank/DDBJ databases">
        <authorList>
            <person name="Hogendoorn C."/>
        </authorList>
    </citation>
    <scope>NUCLEOTIDE SEQUENCE [LARGE SCALE GENOMIC DNA]</scope>
    <source>
        <strain evidence="7">R501</strain>
    </source>
</reference>
<dbReference type="Gene3D" id="2.40.10.340">
    <property type="entry name" value="Rod shape-determining protein MreC, domain 1"/>
    <property type="match status" value="1"/>
</dbReference>
<dbReference type="InterPro" id="IPR042175">
    <property type="entry name" value="Cell/Rod_MreC_2"/>
</dbReference>
<evidence type="ECO:0000313" key="7">
    <source>
        <dbReference type="EMBL" id="CAB1129681.1"/>
    </source>
</evidence>
<name>A0A6F8ZJ26_9FIRM</name>
<accession>A0A6F8ZJ26</accession>
<comment type="function">
    <text evidence="5">Involved in formation and maintenance of cell shape.</text>
</comment>
<evidence type="ECO:0000256" key="3">
    <source>
        <dbReference type="ARBA" id="ARBA00022960"/>
    </source>
</evidence>
<dbReference type="InterPro" id="IPR007221">
    <property type="entry name" value="MreC"/>
</dbReference>
<dbReference type="InterPro" id="IPR055342">
    <property type="entry name" value="MreC_beta-barrel_core"/>
</dbReference>
<protein>
    <recommendedName>
        <fullName evidence="2 5">Cell shape-determining protein MreC</fullName>
    </recommendedName>
    <alternativeName>
        <fullName evidence="4 5">Cell shape protein MreC</fullName>
    </alternativeName>
</protein>
<dbReference type="KEGG" id="hfv:R50_2184"/>
<dbReference type="NCBIfam" id="TIGR00219">
    <property type="entry name" value="mreC"/>
    <property type="match status" value="1"/>
</dbReference>
<dbReference type="Proteomes" id="UP000503399">
    <property type="component" value="Chromosome"/>
</dbReference>
<sequence>MGLVGILYRWRRPVVAGLVMVLLAVSLSLTARLHHHVLALSSLAGTVTAPADAGLSWVGGRVTAVAAGVARIGRLESENARLRQQALALRTTRLELQQALADDSRLEGILHLRQALGSWRTVAADVIARNPDSWFDTVTLDRGSAAGIQPGQVVLVPAGLVGRVISTTPRTATVMLLLDPQSGVGAMDARSQAAGVAMGQGGAAGTLSLQLFSHQPDVRPGDVVVTSGFSQYYPKGLLVGQVTAVATRNYQLTTVATVTPAVNFDRLSTVLVVVSRPPGSEAPADLGGAG</sequence>
<gene>
    <name evidence="7" type="ORF">R50_2184</name>
</gene>
<feature type="domain" description="Rod shape-determining protein MreC beta-barrel core" evidence="6">
    <location>
        <begin position="126"/>
        <end position="273"/>
    </location>
</feature>
<dbReference type="Pfam" id="PF04085">
    <property type="entry name" value="MreC"/>
    <property type="match status" value="1"/>
</dbReference>
<keyword evidence="8" id="KW-1185">Reference proteome</keyword>
<dbReference type="AlphaFoldDB" id="A0A6F8ZJ26"/>
<evidence type="ECO:0000259" key="6">
    <source>
        <dbReference type="Pfam" id="PF04085"/>
    </source>
</evidence>
<dbReference type="GO" id="GO:0005886">
    <property type="term" value="C:plasma membrane"/>
    <property type="evidence" value="ECO:0007669"/>
    <property type="project" value="TreeGrafter"/>
</dbReference>
<organism evidence="7 8">
    <name type="scientific">Candidatus Hydrogenisulfobacillus filiaventi</name>
    <dbReference type="NCBI Taxonomy" id="2707344"/>
    <lineage>
        <taxon>Bacteria</taxon>
        <taxon>Bacillati</taxon>
        <taxon>Bacillota</taxon>
        <taxon>Clostridia</taxon>
        <taxon>Eubacteriales</taxon>
        <taxon>Clostridiales Family XVII. Incertae Sedis</taxon>
        <taxon>Candidatus Hydrogenisulfobacillus</taxon>
    </lineage>
</organism>